<dbReference type="PANTHER" id="PTHR43808:SF9">
    <property type="entry name" value="BLL0789 PROTEIN"/>
    <property type="match status" value="1"/>
</dbReference>
<dbReference type="NCBIfam" id="NF005602">
    <property type="entry name" value="PRK07338.1"/>
    <property type="match status" value="1"/>
</dbReference>
<dbReference type="InterPro" id="IPR017150">
    <property type="entry name" value="Pept_M20_glutamate_carboxypep"/>
</dbReference>
<dbReference type="Pfam" id="PF01546">
    <property type="entry name" value="Peptidase_M20"/>
    <property type="match status" value="1"/>
</dbReference>
<accession>A0A8F9TSU8</accession>
<keyword evidence="1" id="KW-0479">Metal-binding</keyword>
<protein>
    <submittedName>
        <fullName evidence="5">Hydrolase</fullName>
    </submittedName>
</protein>
<dbReference type="CDD" id="cd03885">
    <property type="entry name" value="M20_CPDG2"/>
    <property type="match status" value="1"/>
</dbReference>
<evidence type="ECO:0000256" key="1">
    <source>
        <dbReference type="ARBA" id="ARBA00022723"/>
    </source>
</evidence>
<reference evidence="5" key="1">
    <citation type="submission" date="2021-08" db="EMBL/GenBank/DDBJ databases">
        <title>Genome of a novel bacterium of the phylum Verrucomicrobia, Oleiharenicola sp. KSB-15.</title>
        <authorList>
            <person name="Chung J.-H."/>
            <person name="Ahn J.-H."/>
            <person name="Yoon Y."/>
            <person name="Kim D.-Y."/>
            <person name="An S.-H."/>
            <person name="Park I."/>
            <person name="Yeon J."/>
        </authorList>
    </citation>
    <scope>NUCLEOTIDE SEQUENCE</scope>
    <source>
        <strain evidence="5">KSB-15</strain>
    </source>
</reference>
<dbReference type="Gene3D" id="3.30.70.360">
    <property type="match status" value="1"/>
</dbReference>
<dbReference type="InterPro" id="IPR002933">
    <property type="entry name" value="Peptidase_M20"/>
</dbReference>
<dbReference type="Pfam" id="PF07687">
    <property type="entry name" value="M20_dimer"/>
    <property type="match status" value="1"/>
</dbReference>
<dbReference type="InterPro" id="IPR011650">
    <property type="entry name" value="Peptidase_M20_dimer"/>
</dbReference>
<dbReference type="SUPFAM" id="SSF53187">
    <property type="entry name" value="Zn-dependent exopeptidases"/>
    <property type="match status" value="1"/>
</dbReference>
<organism evidence="5 6">
    <name type="scientific">Horticoccus luteus</name>
    <dbReference type="NCBI Taxonomy" id="2862869"/>
    <lineage>
        <taxon>Bacteria</taxon>
        <taxon>Pseudomonadati</taxon>
        <taxon>Verrucomicrobiota</taxon>
        <taxon>Opitutia</taxon>
        <taxon>Opitutales</taxon>
        <taxon>Opitutaceae</taxon>
        <taxon>Horticoccus</taxon>
    </lineage>
</organism>
<dbReference type="PANTHER" id="PTHR43808">
    <property type="entry name" value="ACETYLORNITHINE DEACETYLASE"/>
    <property type="match status" value="1"/>
</dbReference>
<keyword evidence="6" id="KW-1185">Reference proteome</keyword>
<evidence type="ECO:0000256" key="2">
    <source>
        <dbReference type="ARBA" id="ARBA00022801"/>
    </source>
</evidence>
<name>A0A8F9TSU8_9BACT</name>
<proteinExistence type="predicted"/>
<dbReference type="RefSeq" id="WP_220161525.1">
    <property type="nucleotide sequence ID" value="NZ_CP080507.1"/>
</dbReference>
<keyword evidence="2 5" id="KW-0378">Hydrolase</keyword>
<dbReference type="InterPro" id="IPR050072">
    <property type="entry name" value="Peptidase_M20A"/>
</dbReference>
<evidence type="ECO:0000313" key="5">
    <source>
        <dbReference type="EMBL" id="QYM78421.1"/>
    </source>
</evidence>
<evidence type="ECO:0000313" key="6">
    <source>
        <dbReference type="Proteomes" id="UP000825051"/>
    </source>
</evidence>
<dbReference type="GO" id="GO:0016787">
    <property type="term" value="F:hydrolase activity"/>
    <property type="evidence" value="ECO:0007669"/>
    <property type="project" value="UniProtKB-KW"/>
</dbReference>
<dbReference type="GO" id="GO:0046872">
    <property type="term" value="F:metal ion binding"/>
    <property type="evidence" value="ECO:0007669"/>
    <property type="project" value="UniProtKB-KW"/>
</dbReference>
<dbReference type="KEGG" id="ole:K0B96_14115"/>
<feature type="domain" description="Peptidase M20 dimerisation" evidence="4">
    <location>
        <begin position="186"/>
        <end position="282"/>
    </location>
</feature>
<gene>
    <name evidence="5" type="ORF">K0B96_14115</name>
</gene>
<feature type="active site" evidence="3">
    <location>
        <position position="88"/>
    </location>
</feature>
<dbReference type="Gene3D" id="3.40.630.10">
    <property type="entry name" value="Zn peptidases"/>
    <property type="match status" value="1"/>
</dbReference>
<feature type="active site" description="Proton acceptor" evidence="3">
    <location>
        <position position="149"/>
    </location>
</feature>
<evidence type="ECO:0000256" key="3">
    <source>
        <dbReference type="PIRSR" id="PIRSR037238-1"/>
    </source>
</evidence>
<evidence type="ECO:0000259" key="4">
    <source>
        <dbReference type="Pfam" id="PF07687"/>
    </source>
</evidence>
<dbReference type="SUPFAM" id="SSF55031">
    <property type="entry name" value="Bacterial exopeptidase dimerisation domain"/>
    <property type="match status" value="1"/>
</dbReference>
<sequence length="395" mass="41779">MRSAPAEPTASTPDPSLSALLTRWANLNSGSDHLGGLDHMCAALAETFATLPAAKIQTLPLTGTPAQALRITCRPDAPRQVLLSGHYDTVYGADHPFQRCERLDADTLRGPGVADMKGGLVVLFAALRAFEQSPAAAQLGWDVVLTPDEEIGSPGTAPLLATIAQHHRLALVFEPARPNGDLVRARMGTGVFALSVHGRAAHAGRDLTAGRNAIIALAEVLPQIDALNRELPGVMLNVGSIRGGGPVNIVPDFAHAEVNIRIARATDEDRVLARLRELLAPINAREGYRLEISGCFNRPPKEVTATEEKLFAAWQTCAREHGVALGWQDVGGGSDGNLFAAAGLACLDGLGPVGDDLHSPRESIRLSSLDERAAIAARFLARLATGEIPLPARQQ</sequence>
<dbReference type="AlphaFoldDB" id="A0A8F9TSU8"/>
<dbReference type="EMBL" id="CP080507">
    <property type="protein sequence ID" value="QYM78421.1"/>
    <property type="molecule type" value="Genomic_DNA"/>
</dbReference>
<dbReference type="PIRSF" id="PIRSF037238">
    <property type="entry name" value="Carboxypeptidase_G2"/>
    <property type="match status" value="1"/>
</dbReference>
<dbReference type="InterPro" id="IPR036264">
    <property type="entry name" value="Bact_exopeptidase_dim_dom"/>
</dbReference>
<dbReference type="Proteomes" id="UP000825051">
    <property type="component" value="Chromosome"/>
</dbReference>